<dbReference type="InterPro" id="IPR004100">
    <property type="entry name" value="ATPase_F1/V1/A1_a/bsu_N"/>
</dbReference>
<keyword evidence="13" id="KW-1006">Bacterial flagellum protein export</keyword>
<sequence>MTLLNRLQQATNELQAGPLYQSFGTLVRVNGMLLTVAGGQYTLGQRYQVEGQAGHWIEAEVVGFDREQAFLMPLTDASELSTGARVRPQAKQALTVSHALLGRVVDGLLQPLDDGPPLQRGEQISSQNMAVNPMQKKGVTTPLDVGIKAINGLFTVGQGQRLGLFAGSGVGKSKLLGMMTRFTSADVVIVGLVGERGWEVKDFIEHSLGPDGMKKAIVVAAPADQSPLLRMRTAELAHRLAAWFRDQGLHVLLLVDSLTRYAQAQREIALSVGEPPATRGYPPSVFSKLTQLVERAGNSSDSSGSMTAIYTVLAEGDDQQDPIADAARAILDGHIVLSRQLAERGHYPAIDIGASISRVMPNIVSATQLKSCYSLKRLYSRYQQIQELIPLGAYQPGKDTELDNAVAIYPKIEAFLCQGLNEQVDFAETEQQLTKLAV</sequence>
<keyword evidence="8" id="KW-1005">Bacterial flagellum biogenesis</keyword>
<evidence type="ECO:0000313" key="18">
    <source>
        <dbReference type="EMBL" id="GAA0561525.1"/>
    </source>
</evidence>
<keyword evidence="18" id="KW-0966">Cell projection</keyword>
<accession>A0ABP3P9I7</accession>
<dbReference type="PROSITE" id="PS00152">
    <property type="entry name" value="ATPASE_ALPHA_BETA"/>
    <property type="match status" value="1"/>
</dbReference>
<keyword evidence="9" id="KW-0067">ATP-binding</keyword>
<proteinExistence type="inferred from homology"/>
<dbReference type="PANTHER" id="PTHR15184:SF81">
    <property type="entry name" value="FLAGELLUM-SPECIFIC ATP SYNTHASE"/>
    <property type="match status" value="1"/>
</dbReference>
<dbReference type="Pfam" id="PF02874">
    <property type="entry name" value="ATP-synt_ab_N"/>
    <property type="match status" value="1"/>
</dbReference>
<keyword evidence="14" id="KW-0066">ATP synthesis</keyword>
<dbReference type="InterPro" id="IPR005714">
    <property type="entry name" value="ATPase_T3SS_FliI/YscN"/>
</dbReference>
<name>A0ABP3P9I7_9GAMM</name>
<dbReference type="Proteomes" id="UP001501169">
    <property type="component" value="Unassembled WGS sequence"/>
</dbReference>
<evidence type="ECO:0000256" key="16">
    <source>
        <dbReference type="ARBA" id="ARBA00034006"/>
    </source>
</evidence>
<evidence type="ECO:0000256" key="9">
    <source>
        <dbReference type="ARBA" id="ARBA00022840"/>
    </source>
</evidence>
<evidence type="ECO:0000256" key="13">
    <source>
        <dbReference type="ARBA" id="ARBA00023225"/>
    </source>
</evidence>
<evidence type="ECO:0000256" key="1">
    <source>
        <dbReference type="ARBA" id="ARBA00004496"/>
    </source>
</evidence>
<keyword evidence="4" id="KW-0813">Transport</keyword>
<evidence type="ECO:0000256" key="4">
    <source>
        <dbReference type="ARBA" id="ARBA00022448"/>
    </source>
</evidence>
<evidence type="ECO:0000256" key="15">
    <source>
        <dbReference type="ARBA" id="ARBA00024342"/>
    </source>
</evidence>
<comment type="caution">
    <text evidence="18">The sequence shown here is derived from an EMBL/GenBank/DDBJ whole genome shotgun (WGS) entry which is preliminary data.</text>
</comment>
<comment type="subcellular location">
    <subcellularLocation>
        <location evidence="1">Cytoplasm</location>
    </subcellularLocation>
</comment>
<gene>
    <name evidence="18" type="primary">fliI_2</name>
    <name evidence="18" type="ORF">GCM10009098_32020</name>
</gene>
<dbReference type="SUPFAM" id="SSF52540">
    <property type="entry name" value="P-loop containing nucleoside triphosphate hydrolases"/>
    <property type="match status" value="1"/>
</dbReference>
<dbReference type="InterPro" id="IPR003593">
    <property type="entry name" value="AAA+_ATPase"/>
</dbReference>
<comment type="similarity">
    <text evidence="15">Belongs to the ATPase alpha/beta chains family. T3SS ATPase subfamily.</text>
</comment>
<dbReference type="InterPro" id="IPR040627">
    <property type="entry name" value="T3SS_ATPase_C"/>
</dbReference>
<evidence type="ECO:0000256" key="7">
    <source>
        <dbReference type="ARBA" id="ARBA00022781"/>
    </source>
</evidence>
<evidence type="ECO:0000256" key="6">
    <source>
        <dbReference type="ARBA" id="ARBA00022741"/>
    </source>
</evidence>
<keyword evidence="6" id="KW-0547">Nucleotide-binding</keyword>
<keyword evidence="12" id="KW-0406">Ion transport</keyword>
<evidence type="ECO:0000259" key="17">
    <source>
        <dbReference type="SMART" id="SM00382"/>
    </source>
</evidence>
<keyword evidence="18" id="KW-0282">Flagellum</keyword>
<evidence type="ECO:0000256" key="2">
    <source>
        <dbReference type="ARBA" id="ARBA00012473"/>
    </source>
</evidence>
<dbReference type="Gene3D" id="3.40.50.12240">
    <property type="match status" value="1"/>
</dbReference>
<dbReference type="EC" id="7.1.2.2" evidence="2"/>
<dbReference type="SMART" id="SM00382">
    <property type="entry name" value="AAA"/>
    <property type="match status" value="1"/>
</dbReference>
<dbReference type="EMBL" id="BAAAEO010000005">
    <property type="protein sequence ID" value="GAA0561525.1"/>
    <property type="molecule type" value="Genomic_DNA"/>
</dbReference>
<dbReference type="InterPro" id="IPR020003">
    <property type="entry name" value="ATPase_a/bsu_AS"/>
</dbReference>
<dbReference type="PANTHER" id="PTHR15184">
    <property type="entry name" value="ATP SYNTHASE"/>
    <property type="match status" value="1"/>
</dbReference>
<keyword evidence="19" id="KW-1185">Reference proteome</keyword>
<evidence type="ECO:0000256" key="10">
    <source>
        <dbReference type="ARBA" id="ARBA00022927"/>
    </source>
</evidence>
<evidence type="ECO:0000256" key="11">
    <source>
        <dbReference type="ARBA" id="ARBA00022967"/>
    </source>
</evidence>
<reference evidence="19" key="1">
    <citation type="journal article" date="2019" name="Int. J. Syst. Evol. Microbiol.">
        <title>The Global Catalogue of Microorganisms (GCM) 10K type strain sequencing project: providing services to taxonomists for standard genome sequencing and annotation.</title>
        <authorList>
            <consortium name="The Broad Institute Genomics Platform"/>
            <consortium name="The Broad Institute Genome Sequencing Center for Infectious Disease"/>
            <person name="Wu L."/>
            <person name="Ma J."/>
        </authorList>
    </citation>
    <scope>NUCLEOTIDE SEQUENCE [LARGE SCALE GENOMIC DNA]</scope>
    <source>
        <strain evidence="19">JCM 14331</strain>
    </source>
</reference>
<dbReference type="CDD" id="cd01136">
    <property type="entry name" value="ATPase_flagellum-secretory_path_III"/>
    <property type="match status" value="1"/>
</dbReference>
<evidence type="ECO:0000256" key="12">
    <source>
        <dbReference type="ARBA" id="ARBA00023065"/>
    </source>
</evidence>
<evidence type="ECO:0000313" key="19">
    <source>
        <dbReference type="Proteomes" id="UP001501169"/>
    </source>
</evidence>
<dbReference type="InterPro" id="IPR000194">
    <property type="entry name" value="ATPase_F1/V1/A1_a/bsu_nucl-bd"/>
</dbReference>
<organism evidence="18 19">
    <name type="scientific">Rheinheimera aquimaris</name>
    <dbReference type="NCBI Taxonomy" id="412437"/>
    <lineage>
        <taxon>Bacteria</taxon>
        <taxon>Pseudomonadati</taxon>
        <taxon>Pseudomonadota</taxon>
        <taxon>Gammaproteobacteria</taxon>
        <taxon>Chromatiales</taxon>
        <taxon>Chromatiaceae</taxon>
        <taxon>Rheinheimera</taxon>
    </lineage>
</organism>
<keyword evidence="7" id="KW-0375">Hydrogen ion transport</keyword>
<dbReference type="Pfam" id="PF18269">
    <property type="entry name" value="T3SS_ATPase_C"/>
    <property type="match status" value="1"/>
</dbReference>
<keyword evidence="18" id="KW-0969">Cilium</keyword>
<dbReference type="NCBIfam" id="TIGR01026">
    <property type="entry name" value="fliI_yscN"/>
    <property type="match status" value="1"/>
</dbReference>
<keyword evidence="11" id="KW-1278">Translocase</keyword>
<evidence type="ECO:0000256" key="3">
    <source>
        <dbReference type="ARBA" id="ARBA00020580"/>
    </source>
</evidence>
<dbReference type="RefSeq" id="WP_226767902.1">
    <property type="nucleotide sequence ID" value="NZ_BAAAEO010000005.1"/>
</dbReference>
<evidence type="ECO:0000256" key="14">
    <source>
        <dbReference type="ARBA" id="ARBA00023310"/>
    </source>
</evidence>
<evidence type="ECO:0000256" key="8">
    <source>
        <dbReference type="ARBA" id="ARBA00022795"/>
    </source>
</evidence>
<dbReference type="InterPro" id="IPR050053">
    <property type="entry name" value="ATPase_alpha/beta_chains"/>
</dbReference>
<protein>
    <recommendedName>
        <fullName evidence="3">Flagellum-specific ATP synthase</fullName>
        <ecNumber evidence="2">7.1.2.2</ecNumber>
    </recommendedName>
</protein>
<evidence type="ECO:0000256" key="5">
    <source>
        <dbReference type="ARBA" id="ARBA00022490"/>
    </source>
</evidence>
<keyword evidence="10" id="KW-0653">Protein transport</keyword>
<feature type="domain" description="AAA+ ATPase" evidence="17">
    <location>
        <begin position="158"/>
        <end position="341"/>
    </location>
</feature>
<dbReference type="CDD" id="cd18117">
    <property type="entry name" value="ATP-synt_flagellum-secretory_path_III_N"/>
    <property type="match status" value="1"/>
</dbReference>
<keyword evidence="5" id="KW-0963">Cytoplasm</keyword>
<dbReference type="Pfam" id="PF00006">
    <property type="entry name" value="ATP-synt_ab"/>
    <property type="match status" value="1"/>
</dbReference>
<comment type="catalytic activity">
    <reaction evidence="16">
        <text>ATP + H2O + cellular proteinSide 1 = ADP + phosphate + cellular proteinSide 2.</text>
        <dbReference type="EC" id="7.4.2.8"/>
    </reaction>
</comment>
<dbReference type="InterPro" id="IPR027417">
    <property type="entry name" value="P-loop_NTPase"/>
</dbReference>